<dbReference type="Gene3D" id="1.10.510.10">
    <property type="entry name" value="Transferase(Phosphotransferase) domain 1"/>
    <property type="match status" value="1"/>
</dbReference>
<dbReference type="GO" id="GO:0045197">
    <property type="term" value="P:establishment or maintenance of epithelial cell apical/basal polarity"/>
    <property type="evidence" value="ECO:0007669"/>
    <property type="project" value="TreeGrafter"/>
</dbReference>
<dbReference type="InterPro" id="IPR036034">
    <property type="entry name" value="PDZ_sf"/>
</dbReference>
<dbReference type="SUPFAM" id="SSF50156">
    <property type="entry name" value="PDZ domain-like"/>
    <property type="match status" value="1"/>
</dbReference>
<feature type="domain" description="Protein kinase" evidence="4">
    <location>
        <begin position="1310"/>
        <end position="1583"/>
    </location>
</feature>
<dbReference type="InterPro" id="IPR041489">
    <property type="entry name" value="PDZ_6"/>
</dbReference>
<dbReference type="PROSITE" id="PS50106">
    <property type="entry name" value="PDZ"/>
    <property type="match status" value="1"/>
</dbReference>
<dbReference type="Pfam" id="PF23598">
    <property type="entry name" value="LRR_14"/>
    <property type="match status" value="1"/>
</dbReference>
<evidence type="ECO:0000313" key="7">
    <source>
        <dbReference type="Proteomes" id="UP001174909"/>
    </source>
</evidence>
<accession>A0AA35TZ78</accession>
<dbReference type="PROSITE" id="PS51450">
    <property type="entry name" value="LRR"/>
    <property type="match status" value="2"/>
</dbReference>
<dbReference type="SUPFAM" id="SSF52058">
    <property type="entry name" value="L domain-like"/>
    <property type="match status" value="2"/>
</dbReference>
<dbReference type="Pfam" id="PF17820">
    <property type="entry name" value="PDZ_6"/>
    <property type="match status" value="1"/>
</dbReference>
<feature type="compositionally biased region" description="Low complexity" evidence="3">
    <location>
        <begin position="657"/>
        <end position="682"/>
    </location>
</feature>
<feature type="compositionally biased region" description="Polar residues" evidence="3">
    <location>
        <begin position="769"/>
        <end position="778"/>
    </location>
</feature>
<evidence type="ECO:0000259" key="4">
    <source>
        <dbReference type="PROSITE" id="PS50011"/>
    </source>
</evidence>
<dbReference type="PROSITE" id="PS50011">
    <property type="entry name" value="PROTEIN_KINASE_DOM"/>
    <property type="match status" value="1"/>
</dbReference>
<dbReference type="GO" id="GO:0019901">
    <property type="term" value="F:protein kinase binding"/>
    <property type="evidence" value="ECO:0007669"/>
    <property type="project" value="TreeGrafter"/>
</dbReference>
<dbReference type="Proteomes" id="UP001174909">
    <property type="component" value="Unassembled WGS sequence"/>
</dbReference>
<feature type="region of interest" description="Disordered" evidence="3">
    <location>
        <begin position="403"/>
        <end position="451"/>
    </location>
</feature>
<sequence>MSLFACFGGRKREVRRSFDYWDCSNLGLSDLPKEVLYHRRTLRQLTLATNNIKDVPKSIFTFEQLTELDLSENVILFLPPSIRSLRSLTSLNISKNKRETTGGIIPEGLTELRQLRTLALNDCQLEELPPNIGKLNKLESLELRENVIATLPQSICHLTLLERLDLGVNEIDTLSGVIGSLESLSELWLDGNLLNSLPDEIGSLRNLKFVEVSENQLMFLPLSFSSLVSLQDLHLSDNLLSLLPETMGELRNLKLLKVERNRLTALPQSMDGWTSLVELSLSQNFLEELPNVIYGLGKLETLILDENSLFSLPAEIGELSSLNILSLRSNNLTELPGEVSQLTSLSILNVVGNRLQFLPFSVTTLPNLTALWIAENQNRPLLELQMTRSGDGQKMLTCILLPQRPTESPLSSDGNTPELNRKPHPTTVNFDPEVQDPKSKLTRDPTPYPKELHVKALQWRAAREEGAAAHSQDKSAVATNVPLRNGSRSRSIHRPYSLIRAMSDPIEPGDLVGAGSGRPSSRRRERSHEKREMSQSPARITPGATPVIKDRRSYREERPVSYCSSPSPPPLAVPAYYSPGHNRHQISEEAEWLIEQQPNGTRGAAAGVPHYPTPQQASPGGNELHTALLASNSNSNNNNNNNNRRMASTSPPPRLPPSSASRLAIKSNTYPPSQPTSHSTTTFSRPPSASGQSHLQSTPHAQSEASTLSHSDTANPRYSSSLESGFDADVEQDKVYWYMTETSPGDQQPLIQLQQFARLPGAQRRRFMSDSTAASGRASSAPRCIRRGSADDYDHLERCLRADAGASRQMYSSSCSPVARDPRAHQLATRHQKASRSFDVAELPTGPLSAVETRPSGARGPQPVSFTAAAKAARNVHSRSKSDPDDLIAIEKATPVNGHAHRSARGSLSPTPVNPYFVNVNMGGDIPGSSSHSNQPFPLISPVSNSAYQRLTGHGRKRGGADHTPHQRYPSSSDESHSRGGGGAEPEEQATPKSPSKVNGAATSQDSGFDCMPQTGKIIKVELEKNPSLGLGIREGGTEQDSNIKPGYHVYKIVDGSPAAQCGMIKLGDRIMEINGVEVSSLDLPDILCLLEVFSLPILRFRVPRAVSYKRLISDQKSPDKLLRKRPQIFDKKRKMGLLKKACRRVWNRLSSGKRACKPARCCSSEGELGAVDLAVSATSASALPGLRSQEPLEAASFSHETSAACCRPFPPAVVNVTAADDQFNPRGGDVKQTMLTATTRESAWNVSSESDSGVCLGEEFGVGPQEDDACSVWSEEDEGEEDFECECDECSFARCETILEDWHISAKDLTLDKVLSRRQEERVYSGYWHGSVTVHQRQSPLLTELNVYIQEATTLSKIRHENVQLFLGVCLDLNPVSVALVMSNIKGESLDSLLHRTGQELQFSAMSKYLNQIAQGMAYLHDRGINHPLLTSKSIHIHYRACISMLSPAACSNTLEPSQLVYLSPEVIRTLQPTSSPSPSSSSSSSNHRTLSLTTYPAHLDSREANIFSFGTIVYEMVTVSRPFRATPGELIVWEVGNGRCQSLHHMNAGKLRDIIKHCWASGPEYRPTFKELLSTLEHNMSPRACGLNAYFSFSDPGRLASTGLH</sequence>
<dbReference type="GO" id="GO:0098887">
    <property type="term" value="P:neurotransmitter receptor transport, endosome to postsynaptic membrane"/>
    <property type="evidence" value="ECO:0007669"/>
    <property type="project" value="TreeGrafter"/>
</dbReference>
<dbReference type="InterPro" id="IPR055414">
    <property type="entry name" value="LRR_R13L4/SHOC2-like"/>
</dbReference>
<dbReference type="GO" id="GO:0004674">
    <property type="term" value="F:protein serine/threonine kinase activity"/>
    <property type="evidence" value="ECO:0007669"/>
    <property type="project" value="UniProtKB-EC"/>
</dbReference>
<feature type="region of interest" description="Disordered" evidence="3">
    <location>
        <begin position="600"/>
        <end position="725"/>
    </location>
</feature>
<dbReference type="SMART" id="SM00228">
    <property type="entry name" value="PDZ"/>
    <property type="match status" value="1"/>
</dbReference>
<dbReference type="InterPro" id="IPR001245">
    <property type="entry name" value="Ser-Thr/Tyr_kinase_cat_dom"/>
</dbReference>
<dbReference type="SMART" id="SM00364">
    <property type="entry name" value="LRR_BAC"/>
    <property type="match status" value="7"/>
</dbReference>
<keyword evidence="1" id="KW-0433">Leucine-rich repeat</keyword>
<feature type="region of interest" description="Disordered" evidence="3">
    <location>
        <begin position="762"/>
        <end position="785"/>
    </location>
</feature>
<dbReference type="Pfam" id="PF13855">
    <property type="entry name" value="LRR_8"/>
    <property type="match status" value="2"/>
</dbReference>
<reference evidence="6" key="1">
    <citation type="submission" date="2023-03" db="EMBL/GenBank/DDBJ databases">
        <authorList>
            <person name="Steffen K."/>
            <person name="Cardenas P."/>
        </authorList>
    </citation>
    <scope>NUCLEOTIDE SEQUENCE</scope>
</reference>
<evidence type="ECO:0000256" key="3">
    <source>
        <dbReference type="SAM" id="MobiDB-lite"/>
    </source>
</evidence>
<feature type="compositionally biased region" description="Basic and acidic residues" evidence="3">
    <location>
        <begin position="548"/>
        <end position="559"/>
    </location>
</feature>
<dbReference type="Gene3D" id="2.30.42.10">
    <property type="match status" value="1"/>
</dbReference>
<dbReference type="GO" id="GO:0005524">
    <property type="term" value="F:ATP binding"/>
    <property type="evidence" value="ECO:0007669"/>
    <property type="project" value="InterPro"/>
</dbReference>
<dbReference type="PANTHER" id="PTHR23119">
    <property type="entry name" value="DISCS LARGE"/>
    <property type="match status" value="1"/>
</dbReference>
<feature type="region of interest" description="Disordered" evidence="3">
    <location>
        <begin position="951"/>
        <end position="1009"/>
    </location>
</feature>
<dbReference type="PANTHER" id="PTHR23119:SF50">
    <property type="entry name" value="PDZ DOMAIN-CONTAINING PROTEIN"/>
    <property type="match status" value="1"/>
</dbReference>
<dbReference type="CDD" id="cd00136">
    <property type="entry name" value="PDZ_canonical"/>
    <property type="match status" value="1"/>
</dbReference>
<dbReference type="InterPro" id="IPR011009">
    <property type="entry name" value="Kinase-like_dom_sf"/>
</dbReference>
<keyword evidence="7" id="KW-1185">Reference proteome</keyword>
<dbReference type="GO" id="GO:0005912">
    <property type="term" value="C:adherens junction"/>
    <property type="evidence" value="ECO:0007669"/>
    <property type="project" value="TreeGrafter"/>
</dbReference>
<evidence type="ECO:0000256" key="2">
    <source>
        <dbReference type="ARBA" id="ARBA00022737"/>
    </source>
</evidence>
<feature type="compositionally biased region" description="Polar residues" evidence="3">
    <location>
        <begin position="991"/>
        <end position="1007"/>
    </location>
</feature>
<dbReference type="SMART" id="SM00369">
    <property type="entry name" value="LRR_TYP"/>
    <property type="match status" value="12"/>
</dbReference>
<feature type="domain" description="PDZ" evidence="5">
    <location>
        <begin position="1020"/>
        <end position="1092"/>
    </location>
</feature>
<feature type="region of interest" description="Disordered" evidence="3">
    <location>
        <begin position="463"/>
        <end position="580"/>
    </location>
</feature>
<dbReference type="GO" id="GO:0016323">
    <property type="term" value="C:basolateral plasma membrane"/>
    <property type="evidence" value="ECO:0007669"/>
    <property type="project" value="TreeGrafter"/>
</dbReference>
<proteinExistence type="predicted"/>
<gene>
    <name evidence="6" type="ORF">GBAR_LOCUS30401</name>
</gene>
<dbReference type="EMBL" id="CASHTH010004300">
    <property type="protein sequence ID" value="CAI8055746.1"/>
    <property type="molecule type" value="Genomic_DNA"/>
</dbReference>
<dbReference type="GO" id="GO:0043113">
    <property type="term" value="P:receptor clustering"/>
    <property type="evidence" value="ECO:0007669"/>
    <property type="project" value="TreeGrafter"/>
</dbReference>
<dbReference type="GO" id="GO:0045211">
    <property type="term" value="C:postsynaptic membrane"/>
    <property type="evidence" value="ECO:0007669"/>
    <property type="project" value="TreeGrafter"/>
</dbReference>
<dbReference type="InterPro" id="IPR003591">
    <property type="entry name" value="Leu-rich_rpt_typical-subtyp"/>
</dbReference>
<feature type="compositionally biased region" description="Polar residues" evidence="3">
    <location>
        <begin position="683"/>
        <end position="723"/>
    </location>
</feature>
<name>A0AA35TZ78_GEOBA</name>
<evidence type="ECO:0000256" key="1">
    <source>
        <dbReference type="ARBA" id="ARBA00022614"/>
    </source>
</evidence>
<dbReference type="Gene3D" id="3.80.10.10">
    <property type="entry name" value="Ribonuclease Inhibitor"/>
    <property type="match status" value="1"/>
</dbReference>
<dbReference type="InterPro" id="IPR001611">
    <property type="entry name" value="Leu-rich_rpt"/>
</dbReference>
<comment type="caution">
    <text evidence="6">The sequence shown here is derived from an EMBL/GenBank/DDBJ whole genome shotgun (WGS) entry which is preliminary data.</text>
</comment>
<evidence type="ECO:0000259" key="5">
    <source>
        <dbReference type="PROSITE" id="PS50106"/>
    </source>
</evidence>
<keyword evidence="2" id="KW-0677">Repeat</keyword>
<dbReference type="InterPro" id="IPR050614">
    <property type="entry name" value="Synaptic_Scaffolding_LAP-MAGUK"/>
</dbReference>
<dbReference type="InterPro" id="IPR001478">
    <property type="entry name" value="PDZ"/>
</dbReference>
<dbReference type="InterPro" id="IPR032675">
    <property type="entry name" value="LRR_dom_sf"/>
</dbReference>
<evidence type="ECO:0000313" key="6">
    <source>
        <dbReference type="EMBL" id="CAI8055746.1"/>
    </source>
</evidence>
<dbReference type="Pfam" id="PF07714">
    <property type="entry name" value="PK_Tyr_Ser-Thr"/>
    <property type="match status" value="1"/>
</dbReference>
<feature type="compositionally biased region" description="Basic and acidic residues" evidence="3">
    <location>
        <begin position="463"/>
        <end position="473"/>
    </location>
</feature>
<dbReference type="InterPro" id="IPR000719">
    <property type="entry name" value="Prot_kinase_dom"/>
</dbReference>
<dbReference type="SUPFAM" id="SSF56112">
    <property type="entry name" value="Protein kinase-like (PK-like)"/>
    <property type="match status" value="1"/>
</dbReference>
<dbReference type="GO" id="GO:0098609">
    <property type="term" value="P:cell-cell adhesion"/>
    <property type="evidence" value="ECO:0007669"/>
    <property type="project" value="TreeGrafter"/>
</dbReference>
<protein>
    <submittedName>
        <fullName evidence="6">Protein lap4</fullName>
    </submittedName>
</protein>
<feature type="compositionally biased region" description="Polar residues" evidence="3">
    <location>
        <begin position="405"/>
        <end position="418"/>
    </location>
</feature>
<dbReference type="Gene3D" id="3.30.200.20">
    <property type="entry name" value="Phosphorylase Kinase, domain 1"/>
    <property type="match status" value="1"/>
</dbReference>
<organism evidence="6 7">
    <name type="scientific">Geodia barretti</name>
    <name type="common">Barrett's horny sponge</name>
    <dbReference type="NCBI Taxonomy" id="519541"/>
    <lineage>
        <taxon>Eukaryota</taxon>
        <taxon>Metazoa</taxon>
        <taxon>Porifera</taxon>
        <taxon>Demospongiae</taxon>
        <taxon>Heteroscleromorpha</taxon>
        <taxon>Tetractinellida</taxon>
        <taxon>Astrophorina</taxon>
        <taxon>Geodiidae</taxon>
        <taxon>Geodia</taxon>
    </lineage>
</organism>
<feature type="compositionally biased region" description="Low complexity" evidence="3">
    <location>
        <begin position="631"/>
        <end position="649"/>
    </location>
</feature>
<dbReference type="GO" id="GO:0098968">
    <property type="term" value="P:neurotransmitter receptor transport postsynaptic membrane to endosome"/>
    <property type="evidence" value="ECO:0007669"/>
    <property type="project" value="TreeGrafter"/>
</dbReference>